<dbReference type="AlphaFoldDB" id="A0A9P8BZI7"/>
<dbReference type="Proteomes" id="UP000824998">
    <property type="component" value="Unassembled WGS sequence"/>
</dbReference>
<evidence type="ECO:0000313" key="2">
    <source>
        <dbReference type="Proteomes" id="UP000824998"/>
    </source>
</evidence>
<sequence length="461" mass="52224">MSTGIPTEPEKQELAFITSNPLHKLDRSSRKLVRSHVMRGKNRRKKAAEATIVRSWINQGSTNGDDTTLISSFPAGQHVPPPIQIWSDLPMTHFAYQMPSYAPELLFNFFTVIGQAVYPIELCVVDLQNSIWIEYLAQDQLYCHMTLWVAQAYFDSIRGHGISTIQSRHGQETLVKLQQRLPDTQLAISNVTILVVGCLAVATALVEIEKETACRHMLGLNRMVQLRGGITAFRGNPHVQLKICRADLITAMLLGNKPKFFNDDISWDSFITKKHMNIQEMPPGQVLCLHPKLTNVWNDLREFTKSANLATQTGQKIPFGLYYETLISVQYRLLLFGNETGAHGDAIHAGMLGFATSIFLQMKGFSMRFERLSSQLKKTILGMNDTTVDSSMAVKLWLLFIARLVISQGGDDFWLETEMRNTIKTLELHCWPSAKHRLMGFLWIGFLHDDSGKKVFEDILR</sequence>
<dbReference type="EMBL" id="MU251943">
    <property type="protein sequence ID" value="KAG9228434.1"/>
    <property type="molecule type" value="Genomic_DNA"/>
</dbReference>
<proteinExistence type="predicted"/>
<protein>
    <recommendedName>
        <fullName evidence="3">Transcription factor domain-containing protein</fullName>
    </recommendedName>
</protein>
<accession>A0A9P8BZI7</accession>
<keyword evidence="2" id="KW-1185">Reference proteome</keyword>
<dbReference type="PANTHER" id="PTHR37540">
    <property type="entry name" value="TRANSCRIPTION FACTOR (ACR-2), PUTATIVE-RELATED-RELATED"/>
    <property type="match status" value="1"/>
</dbReference>
<evidence type="ECO:0000313" key="1">
    <source>
        <dbReference type="EMBL" id="KAG9228434.1"/>
    </source>
</evidence>
<name>A0A9P8BZI7_9HELO</name>
<gene>
    <name evidence="1" type="ORF">BJ875DRAFT_240503</name>
</gene>
<evidence type="ECO:0008006" key="3">
    <source>
        <dbReference type="Google" id="ProtNLM"/>
    </source>
</evidence>
<dbReference type="PANTHER" id="PTHR37540:SF5">
    <property type="entry name" value="TRANSCRIPTION FACTOR DOMAIN-CONTAINING PROTEIN"/>
    <property type="match status" value="1"/>
</dbReference>
<comment type="caution">
    <text evidence="1">The sequence shown here is derived from an EMBL/GenBank/DDBJ whole genome shotgun (WGS) entry which is preliminary data.</text>
</comment>
<organism evidence="1 2">
    <name type="scientific">Amylocarpus encephaloides</name>
    <dbReference type="NCBI Taxonomy" id="45428"/>
    <lineage>
        <taxon>Eukaryota</taxon>
        <taxon>Fungi</taxon>
        <taxon>Dikarya</taxon>
        <taxon>Ascomycota</taxon>
        <taxon>Pezizomycotina</taxon>
        <taxon>Leotiomycetes</taxon>
        <taxon>Helotiales</taxon>
        <taxon>Helotiales incertae sedis</taxon>
        <taxon>Amylocarpus</taxon>
    </lineage>
</organism>
<reference evidence="1" key="1">
    <citation type="journal article" date="2021" name="IMA Fungus">
        <title>Genomic characterization of three marine fungi, including Emericellopsis atlantica sp. nov. with signatures of a generalist lifestyle and marine biomass degradation.</title>
        <authorList>
            <person name="Hagestad O.C."/>
            <person name="Hou L."/>
            <person name="Andersen J.H."/>
            <person name="Hansen E.H."/>
            <person name="Altermark B."/>
            <person name="Li C."/>
            <person name="Kuhnert E."/>
            <person name="Cox R.J."/>
            <person name="Crous P.W."/>
            <person name="Spatafora J.W."/>
            <person name="Lail K."/>
            <person name="Amirebrahimi M."/>
            <person name="Lipzen A."/>
            <person name="Pangilinan J."/>
            <person name="Andreopoulos W."/>
            <person name="Hayes R.D."/>
            <person name="Ng V."/>
            <person name="Grigoriev I.V."/>
            <person name="Jackson S.A."/>
            <person name="Sutton T.D.S."/>
            <person name="Dobson A.D.W."/>
            <person name="Rama T."/>
        </authorList>
    </citation>
    <scope>NUCLEOTIDE SEQUENCE</scope>
    <source>
        <strain evidence="1">TRa018bII</strain>
    </source>
</reference>
<dbReference type="OrthoDB" id="4158087at2759"/>